<dbReference type="OrthoDB" id="248699at2157"/>
<dbReference type="RefSeq" id="WP_188876352.1">
    <property type="nucleotide sequence ID" value="NZ_BMPF01000001.1"/>
</dbReference>
<feature type="domain" description="PKD/Chitinase" evidence="2">
    <location>
        <begin position="124"/>
        <end position="212"/>
    </location>
</feature>
<keyword evidence="4" id="KW-1185">Reference proteome</keyword>
<comment type="caution">
    <text evidence="3">The sequence shown here is derived from an EMBL/GenBank/DDBJ whole genome shotgun (WGS) entry which is preliminary data.</text>
</comment>
<dbReference type="Pfam" id="PF22352">
    <property type="entry name" value="K319L-like_PKD"/>
    <property type="match status" value="1"/>
</dbReference>
<dbReference type="InterPro" id="IPR035986">
    <property type="entry name" value="PKD_dom_sf"/>
</dbReference>
<evidence type="ECO:0000313" key="4">
    <source>
        <dbReference type="Proteomes" id="UP000628840"/>
    </source>
</evidence>
<dbReference type="Gene3D" id="2.60.40.10">
    <property type="entry name" value="Immunoglobulins"/>
    <property type="match status" value="2"/>
</dbReference>
<evidence type="ECO:0000313" key="3">
    <source>
        <dbReference type="EMBL" id="GGL20841.1"/>
    </source>
</evidence>
<dbReference type="AlphaFoldDB" id="A0A830EXW7"/>
<dbReference type="EMBL" id="BMPF01000001">
    <property type="protein sequence ID" value="GGL20841.1"/>
    <property type="molecule type" value="Genomic_DNA"/>
</dbReference>
<gene>
    <name evidence="3" type="ORF">GCM10009037_00160</name>
</gene>
<dbReference type="SUPFAM" id="SSF49299">
    <property type="entry name" value="PKD domain"/>
    <property type="match status" value="1"/>
</dbReference>
<dbReference type="InterPro" id="IPR022409">
    <property type="entry name" value="PKD/Chitinase_dom"/>
</dbReference>
<dbReference type="InterPro" id="IPR013783">
    <property type="entry name" value="Ig-like_fold"/>
</dbReference>
<evidence type="ECO:0000259" key="2">
    <source>
        <dbReference type="SMART" id="SM00089"/>
    </source>
</evidence>
<dbReference type="SMART" id="SM00089">
    <property type="entry name" value="PKD"/>
    <property type="match status" value="2"/>
</dbReference>
<proteinExistence type="predicted"/>
<organism evidence="3 4">
    <name type="scientific">Halarchaeum grantii</name>
    <dbReference type="NCBI Taxonomy" id="1193105"/>
    <lineage>
        <taxon>Archaea</taxon>
        <taxon>Methanobacteriati</taxon>
        <taxon>Methanobacteriota</taxon>
        <taxon>Stenosarchaea group</taxon>
        <taxon>Halobacteria</taxon>
        <taxon>Halobacteriales</taxon>
        <taxon>Halobacteriaceae</taxon>
    </lineage>
</organism>
<evidence type="ECO:0000256" key="1">
    <source>
        <dbReference type="SAM" id="MobiDB-lite"/>
    </source>
</evidence>
<dbReference type="Proteomes" id="UP000628840">
    <property type="component" value="Unassembled WGS sequence"/>
</dbReference>
<accession>A0A830EXW7</accession>
<name>A0A830EXW7_9EURY</name>
<protein>
    <recommendedName>
        <fullName evidence="2">PKD/Chitinase domain-containing protein</fullName>
    </recommendedName>
</protein>
<reference evidence="3 4" key="1">
    <citation type="journal article" date="2019" name="Int. J. Syst. Evol. Microbiol.">
        <title>The Global Catalogue of Microorganisms (GCM) 10K type strain sequencing project: providing services to taxonomists for standard genome sequencing and annotation.</title>
        <authorList>
            <consortium name="The Broad Institute Genomics Platform"/>
            <consortium name="The Broad Institute Genome Sequencing Center for Infectious Disease"/>
            <person name="Wu L."/>
            <person name="Ma J."/>
        </authorList>
    </citation>
    <scope>NUCLEOTIDE SEQUENCE [LARGE SCALE GENOMIC DNA]</scope>
    <source>
        <strain evidence="3 4">JCM 19585</strain>
    </source>
</reference>
<feature type="region of interest" description="Disordered" evidence="1">
    <location>
        <begin position="208"/>
        <end position="227"/>
    </location>
</feature>
<feature type="domain" description="PKD/Chitinase" evidence="2">
    <location>
        <begin position="26"/>
        <end position="115"/>
    </location>
</feature>
<sequence length="415" mass="43166">MRVALLCLLVLLAAPTGVLATDGPPLADAGLDQRGTLDRPVYLDGTGTTDPDGTLDDYRWRVEGPSGTAVPLDCETCVRTRFVPRTLGRYTVALTVTDDAGHTATDRLYVRVGTSGAVGSVGDVAVALDGPRTATVGDTVRYRARVNVTERPAALEWRIDGRVVRTRAAAAADAAVLEYTVRERGRYRVNVTATDAAGDRATASLNTTATGTASDGVPQGPQPTVTGPRLLTGGVDSATYRLDSTDGSYVDWFLDDRRVGEGRAVAVSLTPGTHALHAVRQTSQGPVRLTFAGNETGVVVDPGPTLDVAVLHGGDALSVDARAVDPVGDLDVLALSVDGERVDTASARDDGAVRLNGTYAFAAGTHEVVVSASDARGQSARVARNVTIGDGAPTVECTETTPITWLPPVLVCEVV</sequence>